<proteinExistence type="predicted"/>
<protein>
    <recommendedName>
        <fullName evidence="5">Chromosome partitioning protein ParA</fullName>
    </recommendedName>
</protein>
<dbReference type="AlphaFoldDB" id="A0A0J1H1T4"/>
<dbReference type="EMBL" id="LDOU01000024">
    <property type="protein sequence ID" value="KLV05789.1"/>
    <property type="molecule type" value="Genomic_DNA"/>
</dbReference>
<keyword evidence="4" id="KW-1185">Reference proteome</keyword>
<reference evidence="3 4" key="1">
    <citation type="submission" date="2015-05" db="EMBL/GenBank/DDBJ databases">
        <title>Photobacterium galathea sp. nov.</title>
        <authorList>
            <person name="Machado H."/>
            <person name="Gram L."/>
        </authorList>
    </citation>
    <scope>NUCLEOTIDE SEQUENCE [LARGE SCALE GENOMIC DNA]</scope>
    <source>
        <strain evidence="3 4">DSM 22954</strain>
    </source>
</reference>
<feature type="chain" id="PRO_5005252287" description="Chromosome partitioning protein ParA" evidence="2">
    <location>
        <begin position="21"/>
        <end position="577"/>
    </location>
</feature>
<gene>
    <name evidence="3" type="ORF">ABT57_21485</name>
</gene>
<comment type="caution">
    <text evidence="3">The sequence shown here is derived from an EMBL/GenBank/DDBJ whole genome shotgun (WGS) entry which is preliminary data.</text>
</comment>
<evidence type="ECO:0000313" key="4">
    <source>
        <dbReference type="Proteomes" id="UP000035909"/>
    </source>
</evidence>
<evidence type="ECO:0008006" key="5">
    <source>
        <dbReference type="Google" id="ProtNLM"/>
    </source>
</evidence>
<name>A0A0J1H1T4_9GAMM</name>
<feature type="region of interest" description="Disordered" evidence="1">
    <location>
        <begin position="24"/>
        <end position="46"/>
    </location>
</feature>
<dbReference type="PROSITE" id="PS51257">
    <property type="entry name" value="PROKAR_LIPOPROTEIN"/>
    <property type="match status" value="1"/>
</dbReference>
<dbReference type="RefSeq" id="WP_047887309.1">
    <property type="nucleotide sequence ID" value="NZ_LDOU01000024.1"/>
</dbReference>
<dbReference type="PATRIC" id="fig|320778.3.peg.4614"/>
<evidence type="ECO:0000313" key="3">
    <source>
        <dbReference type="EMBL" id="KLV05789.1"/>
    </source>
</evidence>
<dbReference type="OrthoDB" id="5592990at2"/>
<keyword evidence="2" id="KW-0732">Signal</keyword>
<sequence length="577" mass="62784">MQFKYSMLTASLVAALTLSGCGGGSSSNSSTENGGNNGNSGQTEQPLTQGKFIDAPVEGLYYVAQPSGKRGLTDADGTFSLTEGDTVTFYLGGENGLRLGSVSARAVVSPFEVTGGNYQKALNLARMLQSMDNAEDGAITLPESIKAPSEATLTALKQVDLGDMDSAQPLKESLEITQWVDESAALAHLQASLKDIELGSTTTLADWQKGSGKYLRTIDVTLAAKNANVQERLYVHADQLLGDELFKATQGLSAMTLRLDEQHLTVLKGANDSTLSDSYAQAYLSCLDAEGINSVFVSEDDSEAGYATCNGKPVEMNSQFQLGSAFSYSLQDPSETTLADETFSWDELKKHGRLFTCLADKNCTESAMTGFEITQFDDSDEQDGSDIQKETMYTSYNAVTGVYTVVSNEEVLSGEHKGRKETAVSFAYLVDNADAERYVDFRGTWKAVASRPGCVDKVISTFTFDDKGVTVKGEEFVGKCETETLDEFATYDELAAMDYWWFKTNGANNDSKATLSQLNTTIRWCDDDELQNDTCQNTKINRWEYAPAGKNWDQGVLYRSTLNSKGDIISMVAMQKQ</sequence>
<evidence type="ECO:0000256" key="1">
    <source>
        <dbReference type="SAM" id="MobiDB-lite"/>
    </source>
</evidence>
<accession>A0A0J1H1T4</accession>
<feature type="signal peptide" evidence="2">
    <location>
        <begin position="1"/>
        <end position="20"/>
    </location>
</feature>
<dbReference type="Proteomes" id="UP000035909">
    <property type="component" value="Unassembled WGS sequence"/>
</dbReference>
<dbReference type="STRING" id="320778.ABT57_21485"/>
<organism evidence="3 4">
    <name type="scientific">Photobacterium ganghwense</name>
    <dbReference type="NCBI Taxonomy" id="320778"/>
    <lineage>
        <taxon>Bacteria</taxon>
        <taxon>Pseudomonadati</taxon>
        <taxon>Pseudomonadota</taxon>
        <taxon>Gammaproteobacteria</taxon>
        <taxon>Vibrionales</taxon>
        <taxon>Vibrionaceae</taxon>
        <taxon>Photobacterium</taxon>
    </lineage>
</organism>
<evidence type="ECO:0000256" key="2">
    <source>
        <dbReference type="SAM" id="SignalP"/>
    </source>
</evidence>